<organism evidence="4 5">
    <name type="scientific">Trichobilharzia regenti</name>
    <name type="common">Nasal bird schistosome</name>
    <dbReference type="NCBI Taxonomy" id="157069"/>
    <lineage>
        <taxon>Eukaryota</taxon>
        <taxon>Metazoa</taxon>
        <taxon>Spiralia</taxon>
        <taxon>Lophotrochozoa</taxon>
        <taxon>Platyhelminthes</taxon>
        <taxon>Trematoda</taxon>
        <taxon>Digenea</taxon>
        <taxon>Strigeidida</taxon>
        <taxon>Schistosomatoidea</taxon>
        <taxon>Schistosomatidae</taxon>
        <taxon>Trichobilharzia</taxon>
    </lineage>
</organism>
<feature type="chain" id="PRO_5041728873" description="SCP domain-containing protein" evidence="2">
    <location>
        <begin position="24"/>
        <end position="253"/>
    </location>
</feature>
<dbReference type="Proteomes" id="UP000050795">
    <property type="component" value="Unassembled WGS sequence"/>
</dbReference>
<reference evidence="5" key="2">
    <citation type="submission" date="2023-11" db="UniProtKB">
        <authorList>
            <consortium name="WormBaseParasite"/>
        </authorList>
    </citation>
    <scope>IDENTIFICATION</scope>
</reference>
<dbReference type="InterPro" id="IPR035940">
    <property type="entry name" value="CAP_sf"/>
</dbReference>
<feature type="domain" description="SCP" evidence="3">
    <location>
        <begin position="28"/>
        <end position="172"/>
    </location>
</feature>
<evidence type="ECO:0000259" key="3">
    <source>
        <dbReference type="SMART" id="SM00198"/>
    </source>
</evidence>
<sequence length="253" mass="28678">MQSLLLLSFCLSSLYISLQSVNSQPSSPELQNLQKLHNDYRHKVMNCELENQPPAKYLPDLQWDNDLAYHAQLLADECVFRHNDVELPQYKYVGQNIAIYPTVEKAVAAWFDEYKEYDYNTQYCYGVCGHYTQMVWQNTTHVGCGLRNCTQRLGYQGISVICNYGEGGNWGGQYPYETKPRSECGKPSTPVRTTTPKPTVTTTRKPTATPSRKPSAPAKTPKPNWATIISTWNQYANANRLQGTVTQTCVCVN</sequence>
<dbReference type="SMART" id="SM00198">
    <property type="entry name" value="SCP"/>
    <property type="match status" value="1"/>
</dbReference>
<feature type="region of interest" description="Disordered" evidence="1">
    <location>
        <begin position="181"/>
        <end position="223"/>
    </location>
</feature>
<evidence type="ECO:0000256" key="1">
    <source>
        <dbReference type="SAM" id="MobiDB-lite"/>
    </source>
</evidence>
<dbReference type="Gene3D" id="3.40.33.10">
    <property type="entry name" value="CAP"/>
    <property type="match status" value="1"/>
</dbReference>
<evidence type="ECO:0000313" key="4">
    <source>
        <dbReference type="Proteomes" id="UP000050795"/>
    </source>
</evidence>
<dbReference type="GO" id="GO:0005576">
    <property type="term" value="C:extracellular region"/>
    <property type="evidence" value="ECO:0007669"/>
    <property type="project" value="InterPro"/>
</dbReference>
<proteinExistence type="predicted"/>
<dbReference type="WBParaSite" id="TREG1_129660.1">
    <property type="protein sequence ID" value="TREG1_129660.1"/>
    <property type="gene ID" value="TREG1_129660"/>
</dbReference>
<evidence type="ECO:0000313" key="5">
    <source>
        <dbReference type="WBParaSite" id="TREG1_129660.1"/>
    </source>
</evidence>
<dbReference type="InterPro" id="IPR018244">
    <property type="entry name" value="Allrgn_V5/Tpx1_CS"/>
</dbReference>
<dbReference type="SUPFAM" id="SSF55797">
    <property type="entry name" value="PR-1-like"/>
    <property type="match status" value="1"/>
</dbReference>
<dbReference type="InterPro" id="IPR001283">
    <property type="entry name" value="CRISP-related"/>
</dbReference>
<dbReference type="Pfam" id="PF00188">
    <property type="entry name" value="CAP"/>
    <property type="match status" value="1"/>
</dbReference>
<keyword evidence="4" id="KW-1185">Reference proteome</keyword>
<dbReference type="CDD" id="cd05380">
    <property type="entry name" value="CAP_euk"/>
    <property type="match status" value="1"/>
</dbReference>
<dbReference type="AlphaFoldDB" id="A0AA85J5A3"/>
<reference evidence="4" key="1">
    <citation type="submission" date="2022-06" db="EMBL/GenBank/DDBJ databases">
        <authorList>
            <person name="Berger JAMES D."/>
            <person name="Berger JAMES D."/>
        </authorList>
    </citation>
    <scope>NUCLEOTIDE SEQUENCE [LARGE SCALE GENOMIC DNA]</scope>
</reference>
<protein>
    <recommendedName>
        <fullName evidence="3">SCP domain-containing protein</fullName>
    </recommendedName>
</protein>
<dbReference type="InterPro" id="IPR014044">
    <property type="entry name" value="CAP_dom"/>
</dbReference>
<feature type="compositionally biased region" description="Low complexity" evidence="1">
    <location>
        <begin position="186"/>
        <end position="214"/>
    </location>
</feature>
<feature type="signal peptide" evidence="2">
    <location>
        <begin position="1"/>
        <end position="23"/>
    </location>
</feature>
<name>A0AA85J5A3_TRIRE</name>
<accession>A0AA85J5A3</accession>
<dbReference type="PRINTS" id="PR00837">
    <property type="entry name" value="V5TPXLIKE"/>
</dbReference>
<keyword evidence="2" id="KW-0732">Signal</keyword>
<evidence type="ECO:0000256" key="2">
    <source>
        <dbReference type="SAM" id="SignalP"/>
    </source>
</evidence>
<dbReference type="PANTHER" id="PTHR10334">
    <property type="entry name" value="CYSTEINE-RICH SECRETORY PROTEIN-RELATED"/>
    <property type="match status" value="1"/>
</dbReference>
<dbReference type="PROSITE" id="PS01009">
    <property type="entry name" value="CRISP_1"/>
    <property type="match status" value="1"/>
</dbReference>